<dbReference type="AlphaFoldDB" id="A0AAD9V1M6"/>
<reference evidence="1" key="2">
    <citation type="journal article" date="2023" name="Science">
        <title>Genomic signatures of disease resistance in endangered staghorn corals.</title>
        <authorList>
            <person name="Vollmer S.V."/>
            <person name="Selwyn J.D."/>
            <person name="Despard B.A."/>
            <person name="Roesel C.L."/>
        </authorList>
    </citation>
    <scope>NUCLEOTIDE SEQUENCE</scope>
    <source>
        <strain evidence="1">K2</strain>
    </source>
</reference>
<accession>A0AAD9V1M6</accession>
<dbReference type="Proteomes" id="UP001249851">
    <property type="component" value="Unassembled WGS sequence"/>
</dbReference>
<name>A0AAD9V1M6_ACRCE</name>
<gene>
    <name evidence="1" type="ORF">P5673_019557</name>
</gene>
<sequence length="163" mass="18406">MRWARDPPVLALQWLDNKVVSMTSTSANANDKVQPIRKAKVGGVWDPDRRVDQPQRPAKYNLREFRLELARNIIDLPKFGPSPPLYVNPSRELAPVGTFDVQHCPAFVDDRRDCVVCKKRDGVRRPVFSTCSAPQCEGKYQCHQGEELLSSVPHQAVSFPPVT</sequence>
<proteinExistence type="predicted"/>
<protein>
    <submittedName>
        <fullName evidence="1">Uncharacterized protein</fullName>
    </submittedName>
</protein>
<dbReference type="EMBL" id="JARQWQ010000046">
    <property type="protein sequence ID" value="KAK2557989.1"/>
    <property type="molecule type" value="Genomic_DNA"/>
</dbReference>
<evidence type="ECO:0000313" key="1">
    <source>
        <dbReference type="EMBL" id="KAK2557989.1"/>
    </source>
</evidence>
<keyword evidence="2" id="KW-1185">Reference proteome</keyword>
<organism evidence="1 2">
    <name type="scientific">Acropora cervicornis</name>
    <name type="common">Staghorn coral</name>
    <dbReference type="NCBI Taxonomy" id="6130"/>
    <lineage>
        <taxon>Eukaryota</taxon>
        <taxon>Metazoa</taxon>
        <taxon>Cnidaria</taxon>
        <taxon>Anthozoa</taxon>
        <taxon>Hexacorallia</taxon>
        <taxon>Scleractinia</taxon>
        <taxon>Astrocoeniina</taxon>
        <taxon>Acroporidae</taxon>
        <taxon>Acropora</taxon>
    </lineage>
</organism>
<reference evidence="1" key="1">
    <citation type="journal article" date="2023" name="G3 (Bethesda)">
        <title>Whole genome assembly and annotation of the endangered Caribbean coral Acropora cervicornis.</title>
        <authorList>
            <person name="Selwyn J.D."/>
            <person name="Vollmer S.V."/>
        </authorList>
    </citation>
    <scope>NUCLEOTIDE SEQUENCE</scope>
    <source>
        <strain evidence="1">K2</strain>
    </source>
</reference>
<evidence type="ECO:0000313" key="2">
    <source>
        <dbReference type="Proteomes" id="UP001249851"/>
    </source>
</evidence>
<comment type="caution">
    <text evidence="1">The sequence shown here is derived from an EMBL/GenBank/DDBJ whole genome shotgun (WGS) entry which is preliminary data.</text>
</comment>